<organism evidence="1">
    <name type="scientific">Vibrio chaetopteri</name>
    <dbReference type="NCBI Taxonomy" id="3016528"/>
    <lineage>
        <taxon>Bacteria</taxon>
        <taxon>Pseudomonadati</taxon>
        <taxon>Pseudomonadota</taxon>
        <taxon>Gammaproteobacteria</taxon>
        <taxon>Vibrionales</taxon>
        <taxon>Vibrionaceae</taxon>
        <taxon>Vibrio</taxon>
    </lineage>
</organism>
<dbReference type="RefSeq" id="WP_353500339.1">
    <property type="nucleotide sequence ID" value="NZ_CP115922.1"/>
</dbReference>
<dbReference type="KEGG" id="vck:PG915_23960"/>
<accession>A0AAU8BS91</accession>
<gene>
    <name evidence="1" type="ORF">PG915_23960</name>
</gene>
<dbReference type="AlphaFoldDB" id="A0AAU8BS91"/>
<evidence type="ECO:0000313" key="1">
    <source>
        <dbReference type="EMBL" id="XCD19220.1"/>
    </source>
</evidence>
<geneLocation type="plasmid" evidence="1">
    <name>p1</name>
</geneLocation>
<name>A0AAU8BS91_9VIBR</name>
<dbReference type="EMBL" id="CP115922">
    <property type="protein sequence ID" value="XCD19220.1"/>
    <property type="molecule type" value="Genomic_DNA"/>
</dbReference>
<keyword evidence="1" id="KW-0614">Plasmid</keyword>
<protein>
    <submittedName>
        <fullName evidence="1">Uncharacterized protein</fullName>
    </submittedName>
</protein>
<reference evidence="1" key="1">
    <citation type="submission" date="2023-01" db="EMBL/GenBank/DDBJ databases">
        <title>Vibrio sp. CB1-14 genome sequencing.</title>
        <authorList>
            <person name="Otstavnykh N."/>
            <person name="Isaeva M."/>
            <person name="Meleshko D."/>
        </authorList>
    </citation>
    <scope>NUCLEOTIDE SEQUENCE</scope>
    <source>
        <strain evidence="1">CB1-14</strain>
        <plasmid evidence="1">p1</plasmid>
    </source>
</reference>
<sequence>MPPEFRFYRAWQWNDMEGCRLGDKLYSVGEKVAMNDGALKDFTQRTGRQAADGYAVLMQCNILITNPRLDDHPALRERVYVWTAFNWWR</sequence>
<proteinExistence type="predicted"/>